<keyword evidence="2 5" id="KW-0812">Transmembrane</keyword>
<feature type="transmembrane region" description="Helical" evidence="5">
    <location>
        <begin position="364"/>
        <end position="381"/>
    </location>
</feature>
<feature type="transmembrane region" description="Helical" evidence="5">
    <location>
        <begin position="277"/>
        <end position="297"/>
    </location>
</feature>
<sequence length="391" mass="39153">MFRPFSWVLRTQGAPVPLLATFVGSLPIGMLTLGILLLVRQTTESYAVAGTAAGAFSFGNALGLLIQGRLIDRHGPARVLLTAATLCPTLLVTLTVTITQHAAAPLLITLAAASGATLPATVTGMRVLCPRLLPDPGDRTAAYALLATLFQVAMVTGPLLVAALALTGTATPVLPTAAALTAAGGLLFATAPAVRAWSPPSTTRPAGRIRSAIRTPVVTLVLGTFGVGAATGMLTVAVAAARPALAGLLFAAFAAGELLGGLVYGGVRWTLPNPVRLIVGQCGMSAAVALLALSSGTGWPMPASMLLIGALTAPAAIAGSALLDDVVPPGSLGRAYTMLVAAGLIGVAAGNATAGRLAGDTRTTLLLTAVTLSAVAAWTLARRRTLVSQTT</sequence>
<keyword evidence="4 5" id="KW-0472">Membrane</keyword>
<feature type="transmembrane region" description="Helical" evidence="5">
    <location>
        <begin position="16"/>
        <end position="39"/>
    </location>
</feature>
<dbReference type="EMBL" id="BOMV01000017">
    <property type="protein sequence ID" value="GIE94687.1"/>
    <property type="molecule type" value="Genomic_DNA"/>
</dbReference>
<name>A0A919N060_9ACTN</name>
<evidence type="ECO:0000313" key="8">
    <source>
        <dbReference type="Proteomes" id="UP000636960"/>
    </source>
</evidence>
<dbReference type="AlphaFoldDB" id="A0A919N060"/>
<dbReference type="GO" id="GO:0005886">
    <property type="term" value="C:plasma membrane"/>
    <property type="evidence" value="ECO:0007669"/>
    <property type="project" value="UniProtKB-SubCell"/>
</dbReference>
<dbReference type="PROSITE" id="PS50850">
    <property type="entry name" value="MFS"/>
    <property type="match status" value="1"/>
</dbReference>
<keyword evidence="8" id="KW-1185">Reference proteome</keyword>
<dbReference type="Pfam" id="PF07690">
    <property type="entry name" value="MFS_1"/>
    <property type="match status" value="1"/>
</dbReference>
<dbReference type="Proteomes" id="UP000636960">
    <property type="component" value="Unassembled WGS sequence"/>
</dbReference>
<evidence type="ECO:0000256" key="2">
    <source>
        <dbReference type="ARBA" id="ARBA00022692"/>
    </source>
</evidence>
<protein>
    <submittedName>
        <fullName evidence="7">MFS transporter</fullName>
    </submittedName>
</protein>
<feature type="transmembrane region" description="Helical" evidence="5">
    <location>
        <begin position="303"/>
        <end position="323"/>
    </location>
</feature>
<evidence type="ECO:0000256" key="1">
    <source>
        <dbReference type="ARBA" id="ARBA00004651"/>
    </source>
</evidence>
<dbReference type="InterPro" id="IPR020846">
    <property type="entry name" value="MFS_dom"/>
</dbReference>
<gene>
    <name evidence="7" type="ORF">Ari01nite_21520</name>
</gene>
<evidence type="ECO:0000259" key="6">
    <source>
        <dbReference type="PROSITE" id="PS50850"/>
    </source>
</evidence>
<proteinExistence type="predicted"/>
<evidence type="ECO:0000256" key="4">
    <source>
        <dbReference type="ARBA" id="ARBA00023136"/>
    </source>
</evidence>
<dbReference type="PANTHER" id="PTHR23542">
    <property type="match status" value="1"/>
</dbReference>
<dbReference type="InterPro" id="IPR036259">
    <property type="entry name" value="MFS_trans_sf"/>
</dbReference>
<evidence type="ECO:0000313" key="7">
    <source>
        <dbReference type="EMBL" id="GIE94687.1"/>
    </source>
</evidence>
<evidence type="ECO:0000256" key="3">
    <source>
        <dbReference type="ARBA" id="ARBA00022989"/>
    </source>
</evidence>
<comment type="caution">
    <text evidence="7">The sequence shown here is derived from an EMBL/GenBank/DDBJ whole genome shotgun (WGS) entry which is preliminary data.</text>
</comment>
<keyword evidence="3 5" id="KW-1133">Transmembrane helix</keyword>
<organism evidence="7 8">
    <name type="scientific">Paractinoplanes rishiriensis</name>
    <dbReference type="NCBI Taxonomy" id="1050105"/>
    <lineage>
        <taxon>Bacteria</taxon>
        <taxon>Bacillati</taxon>
        <taxon>Actinomycetota</taxon>
        <taxon>Actinomycetes</taxon>
        <taxon>Micromonosporales</taxon>
        <taxon>Micromonosporaceae</taxon>
        <taxon>Paractinoplanes</taxon>
    </lineage>
</organism>
<dbReference type="InterPro" id="IPR011701">
    <property type="entry name" value="MFS"/>
</dbReference>
<dbReference type="SUPFAM" id="SSF103473">
    <property type="entry name" value="MFS general substrate transporter"/>
    <property type="match status" value="1"/>
</dbReference>
<feature type="transmembrane region" description="Helical" evidence="5">
    <location>
        <begin position="104"/>
        <end position="129"/>
    </location>
</feature>
<comment type="subcellular location">
    <subcellularLocation>
        <location evidence="1">Cell membrane</location>
        <topology evidence="1">Multi-pass membrane protein</topology>
    </subcellularLocation>
</comment>
<feature type="transmembrane region" description="Helical" evidence="5">
    <location>
        <begin position="45"/>
        <end position="66"/>
    </location>
</feature>
<dbReference type="GO" id="GO:0022857">
    <property type="term" value="F:transmembrane transporter activity"/>
    <property type="evidence" value="ECO:0007669"/>
    <property type="project" value="InterPro"/>
</dbReference>
<reference evidence="7" key="1">
    <citation type="submission" date="2021-01" db="EMBL/GenBank/DDBJ databases">
        <title>Whole genome shotgun sequence of Actinoplanes rishiriensis NBRC 108556.</title>
        <authorList>
            <person name="Komaki H."/>
            <person name="Tamura T."/>
        </authorList>
    </citation>
    <scope>NUCLEOTIDE SEQUENCE</scope>
    <source>
        <strain evidence="7">NBRC 108556</strain>
    </source>
</reference>
<evidence type="ECO:0000256" key="5">
    <source>
        <dbReference type="SAM" id="Phobius"/>
    </source>
</evidence>
<feature type="transmembrane region" description="Helical" evidence="5">
    <location>
        <begin position="335"/>
        <end position="358"/>
    </location>
</feature>
<dbReference type="PANTHER" id="PTHR23542:SF1">
    <property type="entry name" value="MAJOR FACILITATOR SUPERFAMILY (MFS) PROFILE DOMAIN-CONTAINING PROTEIN"/>
    <property type="match status" value="1"/>
</dbReference>
<accession>A0A919N060</accession>
<feature type="transmembrane region" description="Helical" evidence="5">
    <location>
        <begin position="141"/>
        <end position="165"/>
    </location>
</feature>
<feature type="domain" description="Major facilitator superfamily (MFS) profile" evidence="6">
    <location>
        <begin position="177"/>
        <end position="391"/>
    </location>
</feature>
<feature type="transmembrane region" description="Helical" evidence="5">
    <location>
        <begin position="217"/>
        <end position="239"/>
    </location>
</feature>
<feature type="transmembrane region" description="Helical" evidence="5">
    <location>
        <begin position="177"/>
        <end position="197"/>
    </location>
</feature>
<feature type="transmembrane region" description="Helical" evidence="5">
    <location>
        <begin position="245"/>
        <end position="265"/>
    </location>
</feature>
<dbReference type="Gene3D" id="1.20.1250.20">
    <property type="entry name" value="MFS general substrate transporter like domains"/>
    <property type="match status" value="1"/>
</dbReference>
<feature type="transmembrane region" description="Helical" evidence="5">
    <location>
        <begin position="78"/>
        <end position="98"/>
    </location>
</feature>